<feature type="chain" id="PRO_5035206101" evidence="5">
    <location>
        <begin position="21"/>
        <end position="508"/>
    </location>
</feature>
<feature type="signal peptide" evidence="5">
    <location>
        <begin position="1"/>
        <end position="20"/>
    </location>
</feature>
<dbReference type="PANTHER" id="PTHR32060">
    <property type="entry name" value="TAIL-SPECIFIC PROTEASE"/>
    <property type="match status" value="1"/>
</dbReference>
<sequence length="508" mass="53191">MRHAGFFLFALLLTAPFAGAAETLDFPTPLVAQVFATAYGFMAPRTLEAIPIPRLALWALRGLAVMDPALMPERQADQVVLRGADRELLRRPAPGPDDADGWGMVTAELAAAGWGASATVRRAGPQGVIRGLFDELFNHLDPYSRYAAPGETEIDRQGRRADGGVGLILGQRGARVVIDAVQPDSPAAAAGLRPGETLLAIDRTPLGIADAVSTAALLAGPPATHVRLELRGHDGRRLRVDLLRGLVPPQSVFASPLDGLLILRLTGFQRGTGQQFDAALKAANARHIPPRGLVLDLRGNRGGLLQQAVAVVGGLLGSGLVAITAGRDPSANRVLQADAEARADDLPVVVLVDGRSASAAEITAAALADNRRAVVIGSATLGKGLIQTVTPLPDGGELFVTWSRVLAPLGWPIQDLGVLPQICTSLGADTLQQELAMLAKGDRPLAAALARHRTARPPLPATMVLEIRDACPAAIGTDLDLQGARFLIDHPDSYANALLPPQFLPAAP</sequence>
<dbReference type="SUPFAM" id="SSF52096">
    <property type="entry name" value="ClpP/crotonase"/>
    <property type="match status" value="1"/>
</dbReference>
<dbReference type="InterPro" id="IPR004447">
    <property type="entry name" value="Peptidase_S41A"/>
</dbReference>
<dbReference type="EMBL" id="DTQM01000092">
    <property type="protein sequence ID" value="HGC42558.1"/>
    <property type="molecule type" value="Genomic_DNA"/>
</dbReference>
<dbReference type="InterPro" id="IPR041489">
    <property type="entry name" value="PDZ_6"/>
</dbReference>
<dbReference type="InterPro" id="IPR005151">
    <property type="entry name" value="Tail-specific_protease"/>
</dbReference>
<dbReference type="Pfam" id="PF03572">
    <property type="entry name" value="Peptidase_S41"/>
    <property type="match status" value="1"/>
</dbReference>
<dbReference type="GO" id="GO:0006508">
    <property type="term" value="P:proteolysis"/>
    <property type="evidence" value="ECO:0007669"/>
    <property type="project" value="UniProtKB-KW"/>
</dbReference>
<dbReference type="SMART" id="SM00245">
    <property type="entry name" value="TSPc"/>
    <property type="match status" value="1"/>
</dbReference>
<dbReference type="GO" id="GO:0007165">
    <property type="term" value="P:signal transduction"/>
    <property type="evidence" value="ECO:0007669"/>
    <property type="project" value="TreeGrafter"/>
</dbReference>
<reference evidence="7" key="1">
    <citation type="journal article" date="2020" name="mSystems">
        <title>Genome- and Community-Level Interaction Insights into Carbon Utilization and Element Cycling Functions of Hydrothermarchaeota in Hydrothermal Sediment.</title>
        <authorList>
            <person name="Zhou Z."/>
            <person name="Liu Y."/>
            <person name="Xu W."/>
            <person name="Pan J."/>
            <person name="Luo Z.H."/>
            <person name="Li M."/>
        </authorList>
    </citation>
    <scope>NUCLEOTIDE SEQUENCE</scope>
    <source>
        <strain evidence="7">SpSt-997</strain>
    </source>
</reference>
<proteinExistence type="inferred from homology"/>
<comment type="caution">
    <text evidence="7">The sequence shown here is derived from an EMBL/GenBank/DDBJ whole genome shotgun (WGS) entry which is preliminary data.</text>
</comment>
<keyword evidence="2" id="KW-0645">Protease</keyword>
<evidence type="ECO:0000313" key="7">
    <source>
        <dbReference type="EMBL" id="HGC42558.1"/>
    </source>
</evidence>
<organism evidence="7">
    <name type="scientific">Acidicaldus sp</name>
    <dbReference type="NCBI Taxonomy" id="1872105"/>
    <lineage>
        <taxon>Bacteria</taxon>
        <taxon>Pseudomonadati</taxon>
        <taxon>Pseudomonadota</taxon>
        <taxon>Alphaproteobacteria</taxon>
        <taxon>Acetobacterales</taxon>
        <taxon>Acetobacteraceae</taxon>
        <taxon>Acidicaldus</taxon>
    </lineage>
</organism>
<dbReference type="Gene3D" id="3.30.750.44">
    <property type="match status" value="1"/>
</dbReference>
<dbReference type="Gene3D" id="2.30.42.10">
    <property type="match status" value="1"/>
</dbReference>
<protein>
    <submittedName>
        <fullName evidence="7">Peptidase S41</fullName>
    </submittedName>
</protein>
<comment type="similarity">
    <text evidence="1">Belongs to the peptidase S41A family.</text>
</comment>
<evidence type="ECO:0000256" key="4">
    <source>
        <dbReference type="ARBA" id="ARBA00022825"/>
    </source>
</evidence>
<keyword evidence="3" id="KW-0378">Hydrolase</keyword>
<dbReference type="SUPFAM" id="SSF50156">
    <property type="entry name" value="PDZ domain-like"/>
    <property type="match status" value="1"/>
</dbReference>
<evidence type="ECO:0000256" key="1">
    <source>
        <dbReference type="ARBA" id="ARBA00009179"/>
    </source>
</evidence>
<dbReference type="AlphaFoldDB" id="A0A8J4HA18"/>
<dbReference type="InterPro" id="IPR001478">
    <property type="entry name" value="PDZ"/>
</dbReference>
<evidence type="ECO:0000259" key="6">
    <source>
        <dbReference type="PROSITE" id="PS50106"/>
    </source>
</evidence>
<dbReference type="CDD" id="cd07560">
    <property type="entry name" value="Peptidase_S41_CPP"/>
    <property type="match status" value="1"/>
</dbReference>
<dbReference type="GO" id="GO:0004175">
    <property type="term" value="F:endopeptidase activity"/>
    <property type="evidence" value="ECO:0007669"/>
    <property type="project" value="TreeGrafter"/>
</dbReference>
<dbReference type="GO" id="GO:0008236">
    <property type="term" value="F:serine-type peptidase activity"/>
    <property type="evidence" value="ECO:0007669"/>
    <property type="project" value="UniProtKB-KW"/>
</dbReference>
<evidence type="ECO:0000256" key="3">
    <source>
        <dbReference type="ARBA" id="ARBA00022801"/>
    </source>
</evidence>
<evidence type="ECO:0000256" key="2">
    <source>
        <dbReference type="ARBA" id="ARBA00022670"/>
    </source>
</evidence>
<evidence type="ECO:0000256" key="5">
    <source>
        <dbReference type="SAM" id="SignalP"/>
    </source>
</evidence>
<keyword evidence="4" id="KW-0720">Serine protease</keyword>
<dbReference type="PROSITE" id="PS50106">
    <property type="entry name" value="PDZ"/>
    <property type="match status" value="1"/>
</dbReference>
<gene>
    <name evidence="7" type="ORF">ENY07_04945</name>
</gene>
<dbReference type="PANTHER" id="PTHR32060:SF30">
    <property type="entry name" value="CARBOXY-TERMINAL PROCESSING PROTEASE CTPA"/>
    <property type="match status" value="1"/>
</dbReference>
<dbReference type="GO" id="GO:0030288">
    <property type="term" value="C:outer membrane-bounded periplasmic space"/>
    <property type="evidence" value="ECO:0007669"/>
    <property type="project" value="TreeGrafter"/>
</dbReference>
<dbReference type="Gene3D" id="3.90.226.10">
    <property type="entry name" value="2-enoyl-CoA Hydratase, Chain A, domain 1"/>
    <property type="match status" value="1"/>
</dbReference>
<dbReference type="SMART" id="SM00228">
    <property type="entry name" value="PDZ"/>
    <property type="match status" value="1"/>
</dbReference>
<name>A0A8J4HA18_9PROT</name>
<dbReference type="Pfam" id="PF17820">
    <property type="entry name" value="PDZ_6"/>
    <property type="match status" value="1"/>
</dbReference>
<accession>A0A8J4HA18</accession>
<dbReference type="InterPro" id="IPR029045">
    <property type="entry name" value="ClpP/crotonase-like_dom_sf"/>
</dbReference>
<keyword evidence="5" id="KW-0732">Signal</keyword>
<feature type="domain" description="PDZ" evidence="6">
    <location>
        <begin position="151"/>
        <end position="206"/>
    </location>
</feature>
<dbReference type="InterPro" id="IPR036034">
    <property type="entry name" value="PDZ_sf"/>
</dbReference>